<organism evidence="2 3">
    <name type="scientific">Chitinophaga jiangningensis</name>
    <dbReference type="NCBI Taxonomy" id="1419482"/>
    <lineage>
        <taxon>Bacteria</taxon>
        <taxon>Pseudomonadati</taxon>
        <taxon>Bacteroidota</taxon>
        <taxon>Chitinophagia</taxon>
        <taxon>Chitinophagales</taxon>
        <taxon>Chitinophagaceae</taxon>
        <taxon>Chitinophaga</taxon>
    </lineage>
</organism>
<dbReference type="InterPro" id="IPR015797">
    <property type="entry name" value="NUDIX_hydrolase-like_dom_sf"/>
</dbReference>
<keyword evidence="3" id="KW-1185">Reference proteome</keyword>
<dbReference type="EMBL" id="FRBL01000009">
    <property type="protein sequence ID" value="SHM63209.1"/>
    <property type="molecule type" value="Genomic_DNA"/>
</dbReference>
<evidence type="ECO:0008006" key="4">
    <source>
        <dbReference type="Google" id="ProtNLM"/>
    </source>
</evidence>
<dbReference type="Proteomes" id="UP000184420">
    <property type="component" value="Unassembled WGS sequence"/>
</dbReference>
<dbReference type="CDD" id="cd02883">
    <property type="entry name" value="NUDIX_Hydrolase"/>
    <property type="match status" value="1"/>
</dbReference>
<reference evidence="2 3" key="1">
    <citation type="submission" date="2016-11" db="EMBL/GenBank/DDBJ databases">
        <authorList>
            <person name="Jaros S."/>
            <person name="Januszkiewicz K."/>
            <person name="Wedrychowicz H."/>
        </authorList>
    </citation>
    <scope>NUCLEOTIDE SEQUENCE [LARGE SCALE GENOMIC DNA]</scope>
    <source>
        <strain evidence="2 3">DSM 27406</strain>
    </source>
</reference>
<evidence type="ECO:0000313" key="3">
    <source>
        <dbReference type="Proteomes" id="UP000184420"/>
    </source>
</evidence>
<dbReference type="AlphaFoldDB" id="A0A1M7KD65"/>
<keyword evidence="1" id="KW-0732">Signal</keyword>
<proteinExistence type="predicted"/>
<gene>
    <name evidence="2" type="ORF">SAMN05444266_109260</name>
</gene>
<dbReference type="OrthoDB" id="9792284at2"/>
<dbReference type="SUPFAM" id="SSF55811">
    <property type="entry name" value="Nudix"/>
    <property type="match status" value="1"/>
</dbReference>
<feature type="chain" id="PRO_5012680881" description="NUDIX domain-containing protein" evidence="1">
    <location>
        <begin position="22"/>
        <end position="187"/>
    </location>
</feature>
<name>A0A1M7KD65_9BACT</name>
<evidence type="ECO:0000256" key="1">
    <source>
        <dbReference type="SAM" id="SignalP"/>
    </source>
</evidence>
<sequence length="187" mass="21510">MPQYLRLLPLLFALHTGTAHAQEATKKDNYTVQFLLVYNEHHQLLMMHNAMGWHMPAVRSNDSLDIREALHQLAGTLGLTLENIRLAGLYTHKFEGLPDHKELSFRTYYTAKLKSGTLKQPPASNIYYEWMAPQEGLPKLHFEFMRQQLTPIVTQPGKVWGGTYLIVWKDDNYVGSKELEAPYLLAD</sequence>
<dbReference type="RefSeq" id="WP_073085782.1">
    <property type="nucleotide sequence ID" value="NZ_FRBL01000009.1"/>
</dbReference>
<evidence type="ECO:0000313" key="2">
    <source>
        <dbReference type="EMBL" id="SHM63209.1"/>
    </source>
</evidence>
<protein>
    <recommendedName>
        <fullName evidence="4">NUDIX domain-containing protein</fullName>
    </recommendedName>
</protein>
<accession>A0A1M7KD65</accession>
<dbReference type="STRING" id="1419482.SAMN05444266_109260"/>
<feature type="signal peptide" evidence="1">
    <location>
        <begin position="1"/>
        <end position="21"/>
    </location>
</feature>